<reference evidence="2" key="1">
    <citation type="submission" date="2020-07" db="EMBL/GenBank/DDBJ databases">
        <title>Multicomponent nature underlies the extraordinary mechanical properties of spider dragline silk.</title>
        <authorList>
            <person name="Kono N."/>
            <person name="Nakamura H."/>
            <person name="Mori M."/>
            <person name="Yoshida Y."/>
            <person name="Ohtoshi R."/>
            <person name="Malay A.D."/>
            <person name="Moran D.A.P."/>
            <person name="Tomita M."/>
            <person name="Numata K."/>
            <person name="Arakawa K."/>
        </authorList>
    </citation>
    <scope>NUCLEOTIDE SEQUENCE</scope>
</reference>
<name>A0A8X6H356_TRICU</name>
<proteinExistence type="predicted"/>
<gene>
    <name evidence="2" type="primary">X975_00960</name>
    <name evidence="2" type="ORF">TNCT_291151</name>
</gene>
<dbReference type="InterPro" id="IPR008042">
    <property type="entry name" value="Retrotrans_Pao"/>
</dbReference>
<dbReference type="Pfam" id="PF05380">
    <property type="entry name" value="Peptidase_A17"/>
    <property type="match status" value="1"/>
</dbReference>
<accession>A0A8X6H356</accession>
<protein>
    <recommendedName>
        <fullName evidence="4">Integrase zinc-binding domain-containing protein</fullName>
    </recommendedName>
</protein>
<dbReference type="AlphaFoldDB" id="A0A8X6H356"/>
<evidence type="ECO:0000313" key="3">
    <source>
        <dbReference type="Proteomes" id="UP000887116"/>
    </source>
</evidence>
<evidence type="ECO:0008006" key="4">
    <source>
        <dbReference type="Google" id="ProtNLM"/>
    </source>
</evidence>
<dbReference type="EMBL" id="BMAO01037112">
    <property type="protein sequence ID" value="GFR15318.1"/>
    <property type="molecule type" value="Genomic_DNA"/>
</dbReference>
<sequence length="427" mass="49201">MLKFFDPIGFIAPFSICMKMLLQETWQKGLQWDDNLPKDLRDAWENWCSEIEHLSELTAPEIEKAELYWIKQTQQSIFNREIDSLKREKSIEKDSKLYSLNPKLDENGLLVVTGRLQFSEISEREKHPWILPNGAKFTILLIQHAHKRVLHFGIASTLAHLREKYFIIKGRKNYFLKLFPIPLAASSYVLECVKTEVVNIKGLLFKPLLITQVFVSVSFIKNSFSIYITICNKMRIYYLVVELFLFTALDIGFAETFIKNPNEKPSPEEISFRDHSSNQLPHSETVPSFADEYHYYLQMQTKFGSFVNPSMYPAITAPPDINPTSVHNSYEGDPRSVREQKPYINDDYIIPYQSYCVSETPLNDKLESEKLLSSQELAPESVILSGHTEIVSKTGNEGDASKISKMISESSIPLEKTHIYMPTVTDF</sequence>
<keyword evidence="3" id="KW-1185">Reference proteome</keyword>
<feature type="transmembrane region" description="Helical" evidence="1">
    <location>
        <begin position="236"/>
        <end position="254"/>
    </location>
</feature>
<dbReference type="PANTHER" id="PTHR47331:SF5">
    <property type="entry name" value="RIBONUCLEASE H"/>
    <property type="match status" value="1"/>
</dbReference>
<keyword evidence="1" id="KW-1133">Transmembrane helix</keyword>
<keyword evidence="1" id="KW-0472">Membrane</keyword>
<dbReference type="PANTHER" id="PTHR47331">
    <property type="entry name" value="PHD-TYPE DOMAIN-CONTAINING PROTEIN"/>
    <property type="match status" value="1"/>
</dbReference>
<dbReference type="OrthoDB" id="6425736at2759"/>
<evidence type="ECO:0000256" key="1">
    <source>
        <dbReference type="SAM" id="Phobius"/>
    </source>
</evidence>
<organism evidence="2 3">
    <name type="scientific">Trichonephila clavata</name>
    <name type="common">Joro spider</name>
    <name type="synonym">Nephila clavata</name>
    <dbReference type="NCBI Taxonomy" id="2740835"/>
    <lineage>
        <taxon>Eukaryota</taxon>
        <taxon>Metazoa</taxon>
        <taxon>Ecdysozoa</taxon>
        <taxon>Arthropoda</taxon>
        <taxon>Chelicerata</taxon>
        <taxon>Arachnida</taxon>
        <taxon>Araneae</taxon>
        <taxon>Araneomorphae</taxon>
        <taxon>Entelegynae</taxon>
        <taxon>Araneoidea</taxon>
        <taxon>Nephilidae</taxon>
        <taxon>Trichonephila</taxon>
    </lineage>
</organism>
<dbReference type="Proteomes" id="UP000887116">
    <property type="component" value="Unassembled WGS sequence"/>
</dbReference>
<feature type="transmembrane region" description="Helical" evidence="1">
    <location>
        <begin position="202"/>
        <end position="224"/>
    </location>
</feature>
<keyword evidence="1" id="KW-0812">Transmembrane</keyword>
<evidence type="ECO:0000313" key="2">
    <source>
        <dbReference type="EMBL" id="GFR15318.1"/>
    </source>
</evidence>
<comment type="caution">
    <text evidence="2">The sequence shown here is derived from an EMBL/GenBank/DDBJ whole genome shotgun (WGS) entry which is preliminary data.</text>
</comment>